<evidence type="ECO:0000313" key="3">
    <source>
        <dbReference type="Proteomes" id="UP000024404"/>
    </source>
</evidence>
<protein>
    <recommendedName>
        <fullName evidence="1">RGS domain-containing protein</fullName>
    </recommendedName>
</protein>
<name>A0A8R1TZ29_ONCVO</name>
<dbReference type="OMA" id="KYISMQA"/>
<dbReference type="InterPro" id="IPR052246">
    <property type="entry name" value="Cell_Polariz_PKAAnc"/>
</dbReference>
<sequence>MYGKFAGLTKKSSIKENVLSNWDFSEAVARILDLSFWRLNVSGEPQPSAQRIFPKSALVYTLNETLHDAAALAYFIQFMEGIGQLNLIKFWLHAESFRCSALATKKNDGALIAMIKNDAVRIYSKYIAEDASCSINITDHLRKIIQKRINVKNGFFDPCCFSEAQSFVLNIMESRYFKEFENSVYYAKHRIDVISSGALTMQDIMLCQPLLCAFVEYMENEDEGKLVEFIISAESFAEQLPLTQSDEQAIEDAMIIYNKYFSMQATEPLKFDAKTRIQIESDICLGNGRPAPSCFEAARLMALHILEQISKNNYENKTIFLILNNKILLQYMRKIIITRRNLRGFYDKRNFTYHIRDIILTRLRFVITFNFCSLKGHEFNYLKRFSASPAFVKYLQKLMAQVENNIELPNPNMRKRTFATNSDQSSDTSISSSLFEKATYRNLTHFDPSHFNSLLPLSREECETISQSDNSNACSTNIPRIGRSKASVSLATVDDMGRYRPMYDNSYSISDNKRNTRSKLKNKLDKYLHYSVKKEAEVADQIAQLIVADVHNMVSAGRNGRIPVVTSRTNGSPIVSCRKFGIFGVEIKTFIIHSQNPFTEFEVILFFFVLRYE</sequence>
<dbReference type="GO" id="GO:0008104">
    <property type="term" value="P:intracellular protein localization"/>
    <property type="evidence" value="ECO:0007669"/>
    <property type="project" value="TreeGrafter"/>
</dbReference>
<reference evidence="2" key="2">
    <citation type="submission" date="2022-06" db="UniProtKB">
        <authorList>
            <consortium name="EnsemblMetazoa"/>
        </authorList>
    </citation>
    <scope>IDENTIFICATION</scope>
</reference>
<dbReference type="SMART" id="SM00315">
    <property type="entry name" value="RGS"/>
    <property type="match status" value="2"/>
</dbReference>
<dbReference type="Proteomes" id="UP000024404">
    <property type="component" value="Unassembled WGS sequence"/>
</dbReference>
<dbReference type="EnsemblMetazoa" id="OVOC8400.1">
    <property type="protein sequence ID" value="OVOC8400.1"/>
    <property type="gene ID" value="WBGene00245209"/>
</dbReference>
<accession>A0A8R1TZ29</accession>
<dbReference type="GO" id="GO:0005739">
    <property type="term" value="C:mitochondrion"/>
    <property type="evidence" value="ECO:0007669"/>
    <property type="project" value="TreeGrafter"/>
</dbReference>
<dbReference type="AlphaFoldDB" id="A0A8R1TZ29"/>
<dbReference type="Gene3D" id="1.10.167.10">
    <property type="entry name" value="Regulator of G-protein Signalling 4, domain 2"/>
    <property type="match status" value="2"/>
</dbReference>
<evidence type="ECO:0000259" key="1">
    <source>
        <dbReference type="PROSITE" id="PS50132"/>
    </source>
</evidence>
<feature type="domain" description="RGS" evidence="1">
    <location>
        <begin position="200"/>
        <end position="320"/>
    </location>
</feature>
<evidence type="ECO:0000313" key="2">
    <source>
        <dbReference type="EnsemblMetazoa" id="OVOC8400.1"/>
    </source>
</evidence>
<reference evidence="3" key="1">
    <citation type="submission" date="2013-10" db="EMBL/GenBank/DDBJ databases">
        <title>Genome sequencing of Onchocerca volvulus.</title>
        <authorList>
            <person name="Cotton J."/>
            <person name="Tsai J."/>
            <person name="Stanley E."/>
            <person name="Tracey A."/>
            <person name="Holroyd N."/>
            <person name="Lustigman S."/>
            <person name="Berriman M."/>
        </authorList>
    </citation>
    <scope>NUCLEOTIDE SEQUENCE</scope>
</reference>
<dbReference type="PANTHER" id="PTHR13155:SF1">
    <property type="entry name" value="A-KINASE ANCHOR PROTEIN 10, MITOCHONDRIAL"/>
    <property type="match status" value="1"/>
</dbReference>
<dbReference type="SUPFAM" id="SSF48097">
    <property type="entry name" value="Regulator of G-protein signaling, RGS"/>
    <property type="match status" value="2"/>
</dbReference>
<proteinExistence type="predicted"/>
<dbReference type="EMBL" id="CMVM020000248">
    <property type="status" value="NOT_ANNOTATED_CDS"/>
    <property type="molecule type" value="Genomic_DNA"/>
</dbReference>
<dbReference type="Pfam" id="PF00615">
    <property type="entry name" value="RGS"/>
    <property type="match status" value="2"/>
</dbReference>
<dbReference type="InterPro" id="IPR016137">
    <property type="entry name" value="RGS"/>
</dbReference>
<feature type="domain" description="RGS" evidence="1">
    <location>
        <begin position="61"/>
        <end position="188"/>
    </location>
</feature>
<dbReference type="InterPro" id="IPR044926">
    <property type="entry name" value="RGS_subdomain_2"/>
</dbReference>
<keyword evidence="3" id="KW-1185">Reference proteome</keyword>
<dbReference type="InterPro" id="IPR036305">
    <property type="entry name" value="RGS_sf"/>
</dbReference>
<dbReference type="PANTHER" id="PTHR13155">
    <property type="entry name" value="A-KINASE ANCHOR PROTEINS"/>
    <property type="match status" value="1"/>
</dbReference>
<organism evidence="2 3">
    <name type="scientific">Onchocerca volvulus</name>
    <dbReference type="NCBI Taxonomy" id="6282"/>
    <lineage>
        <taxon>Eukaryota</taxon>
        <taxon>Metazoa</taxon>
        <taxon>Ecdysozoa</taxon>
        <taxon>Nematoda</taxon>
        <taxon>Chromadorea</taxon>
        <taxon>Rhabditida</taxon>
        <taxon>Spirurina</taxon>
        <taxon>Spiruromorpha</taxon>
        <taxon>Filarioidea</taxon>
        <taxon>Onchocercidae</taxon>
        <taxon>Onchocerca</taxon>
    </lineage>
</organism>
<dbReference type="GO" id="GO:0005886">
    <property type="term" value="C:plasma membrane"/>
    <property type="evidence" value="ECO:0007669"/>
    <property type="project" value="TreeGrafter"/>
</dbReference>
<dbReference type="PROSITE" id="PS50132">
    <property type="entry name" value="RGS"/>
    <property type="match status" value="2"/>
</dbReference>